<dbReference type="AlphaFoldDB" id="A0AAV7QIE1"/>
<reference evidence="2" key="1">
    <citation type="journal article" date="2022" name="bioRxiv">
        <title>Sequencing and chromosome-scale assembly of the giantPleurodeles waltlgenome.</title>
        <authorList>
            <person name="Brown T."/>
            <person name="Elewa A."/>
            <person name="Iarovenko S."/>
            <person name="Subramanian E."/>
            <person name="Araus A.J."/>
            <person name="Petzold A."/>
            <person name="Susuki M."/>
            <person name="Suzuki K.-i.T."/>
            <person name="Hayashi T."/>
            <person name="Toyoda A."/>
            <person name="Oliveira C."/>
            <person name="Osipova E."/>
            <person name="Leigh N.D."/>
            <person name="Simon A."/>
            <person name="Yun M.H."/>
        </authorList>
    </citation>
    <scope>NUCLEOTIDE SEQUENCE</scope>
    <source>
        <strain evidence="2">20211129_DDA</strain>
        <tissue evidence="2">Liver</tissue>
    </source>
</reference>
<feature type="region of interest" description="Disordered" evidence="1">
    <location>
        <begin position="1"/>
        <end position="32"/>
    </location>
</feature>
<evidence type="ECO:0000313" key="3">
    <source>
        <dbReference type="Proteomes" id="UP001066276"/>
    </source>
</evidence>
<feature type="compositionally biased region" description="Basic and acidic residues" evidence="1">
    <location>
        <begin position="63"/>
        <end position="83"/>
    </location>
</feature>
<sequence>MHRLQQGSLRRRRKPDTGTAPQHRVRKLPPASSIRGFRDAAGRLMLAPQLSTGETLVILNKSTGEEKAEPMERERGRDRREDG</sequence>
<gene>
    <name evidence="2" type="ORF">NDU88_006673</name>
</gene>
<proteinExistence type="predicted"/>
<feature type="compositionally biased region" description="Basic residues" evidence="1">
    <location>
        <begin position="1"/>
        <end position="14"/>
    </location>
</feature>
<organism evidence="2 3">
    <name type="scientific">Pleurodeles waltl</name>
    <name type="common">Iberian ribbed newt</name>
    <dbReference type="NCBI Taxonomy" id="8319"/>
    <lineage>
        <taxon>Eukaryota</taxon>
        <taxon>Metazoa</taxon>
        <taxon>Chordata</taxon>
        <taxon>Craniata</taxon>
        <taxon>Vertebrata</taxon>
        <taxon>Euteleostomi</taxon>
        <taxon>Amphibia</taxon>
        <taxon>Batrachia</taxon>
        <taxon>Caudata</taxon>
        <taxon>Salamandroidea</taxon>
        <taxon>Salamandridae</taxon>
        <taxon>Pleurodelinae</taxon>
        <taxon>Pleurodeles</taxon>
    </lineage>
</organism>
<protein>
    <submittedName>
        <fullName evidence="2">Uncharacterized protein</fullName>
    </submittedName>
</protein>
<name>A0AAV7QIE1_PLEWA</name>
<feature type="region of interest" description="Disordered" evidence="1">
    <location>
        <begin position="59"/>
        <end position="83"/>
    </location>
</feature>
<accession>A0AAV7QIE1</accession>
<evidence type="ECO:0000313" key="2">
    <source>
        <dbReference type="EMBL" id="KAJ1140316.1"/>
    </source>
</evidence>
<evidence type="ECO:0000256" key="1">
    <source>
        <dbReference type="SAM" id="MobiDB-lite"/>
    </source>
</evidence>
<comment type="caution">
    <text evidence="2">The sequence shown here is derived from an EMBL/GenBank/DDBJ whole genome shotgun (WGS) entry which is preliminary data.</text>
</comment>
<dbReference type="EMBL" id="JANPWB010000010">
    <property type="protein sequence ID" value="KAJ1140316.1"/>
    <property type="molecule type" value="Genomic_DNA"/>
</dbReference>
<keyword evidence="3" id="KW-1185">Reference proteome</keyword>
<dbReference type="Proteomes" id="UP001066276">
    <property type="component" value="Chromosome 6"/>
</dbReference>